<sequence length="231" mass="26238">MTTKLERCNKLSNNWVYHFINRLPQLIVIPNKLSVHMAKSISQTKIKRSFEEFSTIVVTNNFSDKPDRFLNIDKTGKTSDRDPVQNCLQQRHQQRTGYGITKVISAVGNAVANHTIPFLPEPLVPALGLSDEQLRPLAEVVLSRIEPRIWGSIHKKSCLHMTGGCLPFAPEKCVNVICVAIKLHNWCLERKIPLLAPMCNIDMQEDAEKEVQSENDRDGSQQKERLVQLFA</sequence>
<proteinExistence type="predicted"/>
<evidence type="ECO:0000313" key="2">
    <source>
        <dbReference type="Proteomes" id="UP000005408"/>
    </source>
</evidence>
<keyword evidence="2" id="KW-1185">Reference proteome</keyword>
<reference evidence="1" key="1">
    <citation type="submission" date="2022-08" db="UniProtKB">
        <authorList>
            <consortium name="EnsemblMetazoa"/>
        </authorList>
    </citation>
    <scope>IDENTIFICATION</scope>
    <source>
        <strain evidence="1">05x7-T-G4-1.051#20</strain>
    </source>
</reference>
<accession>A0A8W8N9V0</accession>
<evidence type="ECO:0000313" key="1">
    <source>
        <dbReference type="EnsemblMetazoa" id="G4899.1:cds"/>
    </source>
</evidence>
<name>A0A8W8N9V0_MAGGI</name>
<dbReference type="AlphaFoldDB" id="A0A8W8N9V0"/>
<protein>
    <recommendedName>
        <fullName evidence="3">DDE Tnp4 domain-containing protein</fullName>
    </recommendedName>
</protein>
<dbReference type="EnsemblMetazoa" id="G4899.1">
    <property type="protein sequence ID" value="G4899.1:cds"/>
    <property type="gene ID" value="G4899"/>
</dbReference>
<dbReference type="Proteomes" id="UP000005408">
    <property type="component" value="Unassembled WGS sequence"/>
</dbReference>
<evidence type="ECO:0008006" key="3">
    <source>
        <dbReference type="Google" id="ProtNLM"/>
    </source>
</evidence>
<organism evidence="1 2">
    <name type="scientific">Magallana gigas</name>
    <name type="common">Pacific oyster</name>
    <name type="synonym">Crassostrea gigas</name>
    <dbReference type="NCBI Taxonomy" id="29159"/>
    <lineage>
        <taxon>Eukaryota</taxon>
        <taxon>Metazoa</taxon>
        <taxon>Spiralia</taxon>
        <taxon>Lophotrochozoa</taxon>
        <taxon>Mollusca</taxon>
        <taxon>Bivalvia</taxon>
        <taxon>Autobranchia</taxon>
        <taxon>Pteriomorphia</taxon>
        <taxon>Ostreida</taxon>
        <taxon>Ostreoidea</taxon>
        <taxon>Ostreidae</taxon>
        <taxon>Magallana</taxon>
    </lineage>
</organism>